<sequence length="73" mass="7574">MPKFTALATAAILAASCFAATTNGASARGMNLGLTPSTTVANLAGLVRQDIGSRVFENGGRQQNRRVEIVIKP</sequence>
<dbReference type="EMBL" id="CP114029">
    <property type="protein sequence ID" value="WAP69712.1"/>
    <property type="molecule type" value="Genomic_DNA"/>
</dbReference>
<organism evidence="2 3">
    <name type="scientific">Jiella pelagia</name>
    <dbReference type="NCBI Taxonomy" id="2986949"/>
    <lineage>
        <taxon>Bacteria</taxon>
        <taxon>Pseudomonadati</taxon>
        <taxon>Pseudomonadota</taxon>
        <taxon>Alphaproteobacteria</taxon>
        <taxon>Hyphomicrobiales</taxon>
        <taxon>Aurantimonadaceae</taxon>
        <taxon>Jiella</taxon>
    </lineage>
</organism>
<dbReference type="PROSITE" id="PS51257">
    <property type="entry name" value="PROKAR_LIPOPROTEIN"/>
    <property type="match status" value="1"/>
</dbReference>
<feature type="signal peptide" evidence="1">
    <location>
        <begin position="1"/>
        <end position="19"/>
    </location>
</feature>
<reference evidence="2" key="1">
    <citation type="submission" date="2022-12" db="EMBL/GenBank/DDBJ databases">
        <title>Jiella pelagia sp. nov., isolated from phosphonate enriched culture of Northwest Pacific surface seawater.</title>
        <authorList>
            <person name="Shin D.Y."/>
            <person name="Hwang C.Y."/>
        </authorList>
    </citation>
    <scope>NUCLEOTIDE SEQUENCE</scope>
    <source>
        <strain evidence="2">HL-NP1</strain>
    </source>
</reference>
<evidence type="ECO:0000313" key="2">
    <source>
        <dbReference type="EMBL" id="WAP69712.1"/>
    </source>
</evidence>
<feature type="chain" id="PRO_5045111353" description="ABC transporter substrate-binding protein" evidence="1">
    <location>
        <begin position="20"/>
        <end position="73"/>
    </location>
</feature>
<accession>A0ABY7C0T6</accession>
<evidence type="ECO:0000256" key="1">
    <source>
        <dbReference type="SAM" id="SignalP"/>
    </source>
</evidence>
<dbReference type="Proteomes" id="UP001164020">
    <property type="component" value="Chromosome"/>
</dbReference>
<gene>
    <name evidence="2" type="ORF">OH818_05760</name>
</gene>
<proteinExistence type="predicted"/>
<dbReference type="RefSeq" id="WP_268882145.1">
    <property type="nucleotide sequence ID" value="NZ_CP114029.1"/>
</dbReference>
<name>A0ABY7C0T6_9HYPH</name>
<keyword evidence="1" id="KW-0732">Signal</keyword>
<evidence type="ECO:0000313" key="3">
    <source>
        <dbReference type="Proteomes" id="UP001164020"/>
    </source>
</evidence>
<evidence type="ECO:0008006" key="4">
    <source>
        <dbReference type="Google" id="ProtNLM"/>
    </source>
</evidence>
<keyword evidence="3" id="KW-1185">Reference proteome</keyword>
<protein>
    <recommendedName>
        <fullName evidence="4">ABC transporter substrate-binding protein</fullName>
    </recommendedName>
</protein>